<evidence type="ECO:0000256" key="1">
    <source>
        <dbReference type="SAM" id="MobiDB-lite"/>
    </source>
</evidence>
<feature type="region of interest" description="Disordered" evidence="1">
    <location>
        <begin position="81"/>
        <end position="103"/>
    </location>
</feature>
<sequence length="221" mass="24236">MLHYATTRLRGKALRWHATLDSSVRKDWDLFVQALFGEFPSVKESAGDGLETPVWSSTTLSLTPPRIGLFSNLDFQNVAPSSPVASEDVPHTMTTPPHGPQPFSASALQLSPRLYDPSFPGLHIGRLRILPEGGSTTPLYIWWGPPHVDTCCAKAPSRQNTGVLDLKNATAHIHEALIVSFVAIPEPHQVACLAARYKESWGPATFFELLGAFQDPFNLAR</sequence>
<evidence type="ECO:0000313" key="3">
    <source>
        <dbReference type="Proteomes" id="UP000054248"/>
    </source>
</evidence>
<dbReference type="HOGENOM" id="CLU_051902_1_0_1"/>
<keyword evidence="3" id="KW-1185">Reference proteome</keyword>
<reference evidence="3" key="2">
    <citation type="submission" date="2015-01" db="EMBL/GenBank/DDBJ databases">
        <title>Evolutionary Origins and Diversification of the Mycorrhizal Mutualists.</title>
        <authorList>
            <consortium name="DOE Joint Genome Institute"/>
            <consortium name="Mycorrhizal Genomics Consortium"/>
            <person name="Kohler A."/>
            <person name="Kuo A."/>
            <person name="Nagy L.G."/>
            <person name="Floudas D."/>
            <person name="Copeland A."/>
            <person name="Barry K.W."/>
            <person name="Cichocki N."/>
            <person name="Veneault-Fourrey C."/>
            <person name="LaButti K."/>
            <person name="Lindquist E.A."/>
            <person name="Lipzen A."/>
            <person name="Lundell T."/>
            <person name="Morin E."/>
            <person name="Murat C."/>
            <person name="Riley R."/>
            <person name="Ohm R."/>
            <person name="Sun H."/>
            <person name="Tunlid A."/>
            <person name="Henrissat B."/>
            <person name="Grigoriev I.V."/>
            <person name="Hibbett D.S."/>
            <person name="Martin F."/>
        </authorList>
    </citation>
    <scope>NUCLEOTIDE SEQUENCE [LARGE SCALE GENOMIC DNA]</scope>
    <source>
        <strain evidence="3">MUT 4182</strain>
    </source>
</reference>
<dbReference type="AlphaFoldDB" id="A0A0C3QBP7"/>
<dbReference type="EMBL" id="KN823001">
    <property type="protein sequence ID" value="KIO27955.1"/>
    <property type="molecule type" value="Genomic_DNA"/>
</dbReference>
<dbReference type="Proteomes" id="UP000054248">
    <property type="component" value="Unassembled WGS sequence"/>
</dbReference>
<accession>A0A0C3QBP7</accession>
<gene>
    <name evidence="2" type="ORF">M407DRAFT_22863</name>
</gene>
<proteinExistence type="predicted"/>
<evidence type="ECO:0000313" key="2">
    <source>
        <dbReference type="EMBL" id="KIO27955.1"/>
    </source>
</evidence>
<reference evidence="2 3" key="1">
    <citation type="submission" date="2014-04" db="EMBL/GenBank/DDBJ databases">
        <authorList>
            <consortium name="DOE Joint Genome Institute"/>
            <person name="Kuo A."/>
            <person name="Girlanda M."/>
            <person name="Perotto S."/>
            <person name="Kohler A."/>
            <person name="Nagy L.G."/>
            <person name="Floudas D."/>
            <person name="Copeland A."/>
            <person name="Barry K.W."/>
            <person name="Cichocki N."/>
            <person name="Veneault-Fourrey C."/>
            <person name="LaButti K."/>
            <person name="Lindquist E.A."/>
            <person name="Lipzen A."/>
            <person name="Lundell T."/>
            <person name="Morin E."/>
            <person name="Murat C."/>
            <person name="Sun H."/>
            <person name="Tunlid A."/>
            <person name="Henrissat B."/>
            <person name="Grigoriev I.V."/>
            <person name="Hibbett D.S."/>
            <person name="Martin F."/>
            <person name="Nordberg H.P."/>
            <person name="Cantor M.N."/>
            <person name="Hua S.X."/>
        </authorList>
    </citation>
    <scope>NUCLEOTIDE SEQUENCE [LARGE SCALE GENOMIC DNA]</scope>
    <source>
        <strain evidence="2 3">MUT 4182</strain>
    </source>
</reference>
<protein>
    <recommendedName>
        <fullName evidence="4">Retrotransposon gag domain-containing protein</fullName>
    </recommendedName>
</protein>
<evidence type="ECO:0008006" key="4">
    <source>
        <dbReference type="Google" id="ProtNLM"/>
    </source>
</evidence>
<organism evidence="2 3">
    <name type="scientific">Tulasnella calospora MUT 4182</name>
    <dbReference type="NCBI Taxonomy" id="1051891"/>
    <lineage>
        <taxon>Eukaryota</taxon>
        <taxon>Fungi</taxon>
        <taxon>Dikarya</taxon>
        <taxon>Basidiomycota</taxon>
        <taxon>Agaricomycotina</taxon>
        <taxon>Agaricomycetes</taxon>
        <taxon>Cantharellales</taxon>
        <taxon>Tulasnellaceae</taxon>
        <taxon>Tulasnella</taxon>
    </lineage>
</organism>
<name>A0A0C3QBP7_9AGAM</name>